<evidence type="ECO:0000256" key="1">
    <source>
        <dbReference type="SAM" id="MobiDB-lite"/>
    </source>
</evidence>
<dbReference type="GeneID" id="84590564"/>
<reference evidence="2" key="1">
    <citation type="submission" date="2025-02" db="EMBL/GenBank/DDBJ databases">
        <authorList>
            <consortium name="NCBI Genome Project"/>
        </authorList>
    </citation>
    <scope>NUCLEOTIDE SEQUENCE</scope>
</reference>
<dbReference type="RefSeq" id="XP_059605717.1">
    <property type="nucleotide sequence ID" value="XM_059746788.1"/>
</dbReference>
<evidence type="ECO:0000313" key="2">
    <source>
        <dbReference type="RefSeq" id="XP_059605717.1"/>
    </source>
</evidence>
<dbReference type="AlphaFoldDB" id="A0AAJ8BYH9"/>
<feature type="region of interest" description="Disordered" evidence="1">
    <location>
        <begin position="38"/>
        <end position="83"/>
    </location>
</feature>
<sequence>MDNEWLSWWKRRQTCAGLVALGGFAEYGVLERENAPDLPECQVAADPNVDKEEPTIPDSEEREELAKRRQTGTGSGKQGMGRDKAATAFPLSKHAALPRRFKRLVLLSIGLRMGDGDRSTCSGDSVISAVANAEKPIIRSIALQRYQRLQALCHPLRRINWGFAFPTLRSVILAETFNQPQRLRTICVGGVSWSAALELDGINVDPYYYALYSNNPFTTPDSDYCLYRRKWSTVLLDIIRCVPFFRLLHPKYESFRLLMDKGLGAA</sequence>
<gene>
    <name evidence="2" type="ORF">An02g14090</name>
</gene>
<dbReference type="KEGG" id="ang:An02g14090"/>
<dbReference type="VEuPathDB" id="FungiDB:An02g14090"/>
<proteinExistence type="predicted"/>
<reference evidence="2" key="2">
    <citation type="submission" date="2025-08" db="UniProtKB">
        <authorList>
            <consortium name="RefSeq"/>
        </authorList>
    </citation>
    <scope>IDENTIFICATION</scope>
</reference>
<name>A0AAJ8BYH9_ASPNG</name>
<organism evidence="2">
    <name type="scientific">Aspergillus niger</name>
    <dbReference type="NCBI Taxonomy" id="5061"/>
    <lineage>
        <taxon>Eukaryota</taxon>
        <taxon>Fungi</taxon>
        <taxon>Dikarya</taxon>
        <taxon>Ascomycota</taxon>
        <taxon>Pezizomycotina</taxon>
        <taxon>Eurotiomycetes</taxon>
        <taxon>Eurotiomycetidae</taxon>
        <taxon>Eurotiales</taxon>
        <taxon>Aspergillaceae</taxon>
        <taxon>Aspergillus</taxon>
        <taxon>Aspergillus subgen. Circumdati</taxon>
    </lineage>
</organism>
<accession>A0AAJ8BYH9</accession>
<protein>
    <submittedName>
        <fullName evidence="2">Uncharacterized protein</fullName>
    </submittedName>
</protein>